<dbReference type="InterPro" id="IPR036691">
    <property type="entry name" value="Endo/exonu/phosph_ase_sf"/>
</dbReference>
<sequence>MGNARESEDEDGWKSRLARVVHDLKQTNADVLCLQEVWLANEEATDILKQALDEAGYDTYTTKRTSHWNAREDGLLTATRRSFAQVIDQVDIPFNDCGDRTAQLVWLKLHGGGQVAVVNLHLLFPHNANSTVIRLRETFKLLEFLEAWRQPNIPFVALGDWNGSERGRVQRFLRSQGWVSALKSCGISSTDDEETDEWISHVNHHGELVGVDHVLVLNPSVADTKDLAADWRRAVVAMMEAQLVQDGVCTTDEAFSAFDDNRNGVMDISEFRAMVERLGCTGEGSIGLLPHEIDEIFDGLSERDSCDDSCEIALADFRSWFDVETMASAYSRVRDTMNIEEGDWDARDLATSRAAPTCTLAPLECENTLPGELCCVAAGSIHGAAMSGEWPSECPSDHVPVYCDLSLNPQP</sequence>
<dbReference type="Pfam" id="PF03372">
    <property type="entry name" value="Exo_endo_phos"/>
    <property type="match status" value="1"/>
</dbReference>
<dbReference type="SMART" id="SM00054">
    <property type="entry name" value="EFh"/>
    <property type="match status" value="1"/>
</dbReference>
<dbReference type="PANTHER" id="PTHR12121:SF31">
    <property type="entry name" value="FAMILY PROTEIN, PUTATIVE, EXPRESSED-RELATED"/>
    <property type="match status" value="1"/>
</dbReference>
<dbReference type="PANTHER" id="PTHR12121">
    <property type="entry name" value="CARBON CATABOLITE REPRESSOR PROTEIN 4"/>
    <property type="match status" value="1"/>
</dbReference>
<dbReference type="PROSITE" id="PS50222">
    <property type="entry name" value="EF_HAND_2"/>
    <property type="match status" value="1"/>
</dbReference>
<feature type="domain" description="EF-hand" evidence="2">
    <location>
        <begin position="252"/>
        <end position="281"/>
    </location>
</feature>
<evidence type="ECO:0000313" key="4">
    <source>
        <dbReference type="Proteomes" id="UP000660262"/>
    </source>
</evidence>
<dbReference type="PROSITE" id="PS00018">
    <property type="entry name" value="EF_HAND_1"/>
    <property type="match status" value="1"/>
</dbReference>
<dbReference type="InterPro" id="IPR050410">
    <property type="entry name" value="CCR4/nocturin_mRNA_transcr"/>
</dbReference>
<dbReference type="EMBL" id="BNJQ01000009">
    <property type="protein sequence ID" value="GHP04938.1"/>
    <property type="molecule type" value="Genomic_DNA"/>
</dbReference>
<evidence type="ECO:0000313" key="3">
    <source>
        <dbReference type="EMBL" id="GHP04938.1"/>
    </source>
</evidence>
<keyword evidence="1" id="KW-0106">Calcium</keyword>
<dbReference type="Proteomes" id="UP000660262">
    <property type="component" value="Unassembled WGS sequence"/>
</dbReference>
<dbReference type="OrthoDB" id="567116at2759"/>
<proteinExistence type="predicted"/>
<comment type="caution">
    <text evidence="3">The sequence shown here is derived from an EMBL/GenBank/DDBJ whole genome shotgun (WGS) entry which is preliminary data.</text>
</comment>
<keyword evidence="4" id="KW-1185">Reference proteome</keyword>
<dbReference type="Gene3D" id="3.60.10.10">
    <property type="entry name" value="Endonuclease/exonuclease/phosphatase"/>
    <property type="match status" value="1"/>
</dbReference>
<accession>A0A830HDW8</accession>
<dbReference type="AlphaFoldDB" id="A0A830HDW8"/>
<dbReference type="InterPro" id="IPR011992">
    <property type="entry name" value="EF-hand-dom_pair"/>
</dbReference>
<dbReference type="InterPro" id="IPR005135">
    <property type="entry name" value="Endo/exonuclease/phosphatase"/>
</dbReference>
<dbReference type="GO" id="GO:0005509">
    <property type="term" value="F:calcium ion binding"/>
    <property type="evidence" value="ECO:0007669"/>
    <property type="project" value="InterPro"/>
</dbReference>
<name>A0A830HDW8_9CHLO</name>
<dbReference type="InterPro" id="IPR002048">
    <property type="entry name" value="EF_hand_dom"/>
</dbReference>
<evidence type="ECO:0000256" key="1">
    <source>
        <dbReference type="ARBA" id="ARBA00022837"/>
    </source>
</evidence>
<evidence type="ECO:0000259" key="2">
    <source>
        <dbReference type="PROSITE" id="PS50222"/>
    </source>
</evidence>
<dbReference type="InterPro" id="IPR018247">
    <property type="entry name" value="EF_Hand_1_Ca_BS"/>
</dbReference>
<gene>
    <name evidence="3" type="ORF">PPROV_000369000</name>
</gene>
<organism evidence="3 4">
    <name type="scientific">Pycnococcus provasolii</name>
    <dbReference type="NCBI Taxonomy" id="41880"/>
    <lineage>
        <taxon>Eukaryota</taxon>
        <taxon>Viridiplantae</taxon>
        <taxon>Chlorophyta</taxon>
        <taxon>Pseudoscourfieldiophyceae</taxon>
        <taxon>Pseudoscourfieldiales</taxon>
        <taxon>Pycnococcaceae</taxon>
        <taxon>Pycnococcus</taxon>
    </lineage>
</organism>
<dbReference type="Gene3D" id="1.10.238.10">
    <property type="entry name" value="EF-hand"/>
    <property type="match status" value="1"/>
</dbReference>
<dbReference type="SUPFAM" id="SSF47473">
    <property type="entry name" value="EF-hand"/>
    <property type="match status" value="1"/>
</dbReference>
<protein>
    <recommendedName>
        <fullName evidence="2">EF-hand domain-containing protein</fullName>
    </recommendedName>
</protein>
<reference evidence="3" key="1">
    <citation type="submission" date="2020-10" db="EMBL/GenBank/DDBJ databases">
        <title>Unveiling of a novel bifunctional photoreceptor, Dualchrome1, isolated from a cosmopolitan green alga.</title>
        <authorList>
            <person name="Suzuki S."/>
            <person name="Kawachi M."/>
        </authorList>
    </citation>
    <scope>NUCLEOTIDE SEQUENCE</scope>
    <source>
        <strain evidence="3">NIES 2893</strain>
    </source>
</reference>
<dbReference type="GO" id="GO:0000175">
    <property type="term" value="F:3'-5'-RNA exonuclease activity"/>
    <property type="evidence" value="ECO:0007669"/>
    <property type="project" value="TreeGrafter"/>
</dbReference>
<dbReference type="SUPFAM" id="SSF56219">
    <property type="entry name" value="DNase I-like"/>
    <property type="match status" value="1"/>
</dbReference>